<dbReference type="RefSeq" id="WP_144850230.1">
    <property type="nucleotide sequence ID" value="NZ_VNJI01000026.1"/>
</dbReference>
<organism evidence="1 2">
    <name type="scientific">Paenibacillus cremeus</name>
    <dbReference type="NCBI Taxonomy" id="2163881"/>
    <lineage>
        <taxon>Bacteria</taxon>
        <taxon>Bacillati</taxon>
        <taxon>Bacillota</taxon>
        <taxon>Bacilli</taxon>
        <taxon>Bacillales</taxon>
        <taxon>Paenibacillaceae</taxon>
        <taxon>Paenibacillus</taxon>
    </lineage>
</organism>
<protein>
    <submittedName>
        <fullName evidence="1">Uncharacterized protein</fullName>
    </submittedName>
</protein>
<gene>
    <name evidence="1" type="ORF">FPZ49_20115</name>
</gene>
<evidence type="ECO:0000313" key="1">
    <source>
        <dbReference type="EMBL" id="TVY08208.1"/>
    </source>
</evidence>
<dbReference type="AlphaFoldDB" id="A0A559K7W5"/>
<dbReference type="Pfam" id="PF24689">
    <property type="entry name" value="TriTu"/>
    <property type="match status" value="1"/>
</dbReference>
<reference evidence="1 2" key="1">
    <citation type="submission" date="2019-07" db="EMBL/GenBank/DDBJ databases">
        <authorList>
            <person name="Kim J."/>
        </authorList>
    </citation>
    <scope>NUCLEOTIDE SEQUENCE [LARGE SCALE GENOMIC DNA]</scope>
    <source>
        <strain evidence="1 2">JC52</strain>
    </source>
</reference>
<comment type="caution">
    <text evidence="1">The sequence shown here is derived from an EMBL/GenBank/DDBJ whole genome shotgun (WGS) entry which is preliminary data.</text>
</comment>
<keyword evidence="2" id="KW-1185">Reference proteome</keyword>
<dbReference type="EMBL" id="VNJI01000026">
    <property type="protein sequence ID" value="TVY08208.1"/>
    <property type="molecule type" value="Genomic_DNA"/>
</dbReference>
<accession>A0A559K7W5</accession>
<dbReference type="OrthoDB" id="2616614at2"/>
<name>A0A559K7W5_9BACL</name>
<proteinExistence type="predicted"/>
<sequence length="106" mass="12744">MRTKFQLWVESKKNELEEVYIKMEYVRHKNPDESRIPDPSTGVIYESECCLGQVSVWKSRQMEYEVVNIATEEMILWKYIERLPDEPDFNEILEQFFHVLQTGVKP</sequence>
<evidence type="ECO:0000313" key="2">
    <source>
        <dbReference type="Proteomes" id="UP000317036"/>
    </source>
</evidence>
<dbReference type="InterPro" id="IPR057062">
    <property type="entry name" value="TriTu"/>
</dbReference>
<dbReference type="Proteomes" id="UP000317036">
    <property type="component" value="Unassembled WGS sequence"/>
</dbReference>